<keyword evidence="1" id="KW-1133">Transmembrane helix</keyword>
<feature type="transmembrane region" description="Helical" evidence="1">
    <location>
        <begin position="112"/>
        <end position="135"/>
    </location>
</feature>
<dbReference type="RefSeq" id="WP_207599492.1">
    <property type="nucleotide sequence ID" value="NZ_JAFNJU010000005.1"/>
</dbReference>
<dbReference type="GO" id="GO:0022857">
    <property type="term" value="F:transmembrane transporter activity"/>
    <property type="evidence" value="ECO:0007669"/>
    <property type="project" value="InterPro"/>
</dbReference>
<feature type="transmembrane region" description="Helical" evidence="1">
    <location>
        <begin position="20"/>
        <end position="37"/>
    </location>
</feature>
<reference evidence="2" key="1">
    <citation type="submission" date="2021-03" db="EMBL/GenBank/DDBJ databases">
        <title>Proteiniclasticum marinus sp. nov., isolated from tidal flat sediment.</title>
        <authorList>
            <person name="Namirimu T."/>
            <person name="Yang J.-A."/>
            <person name="Yang S.-H."/>
            <person name="Kim Y.-J."/>
            <person name="Kwon K.K."/>
        </authorList>
    </citation>
    <scope>NUCLEOTIDE SEQUENCE</scope>
    <source>
        <strain evidence="2">SCR006</strain>
    </source>
</reference>
<evidence type="ECO:0000313" key="3">
    <source>
        <dbReference type="Proteomes" id="UP000664218"/>
    </source>
</evidence>
<dbReference type="EMBL" id="JAFNJU010000005">
    <property type="protein sequence ID" value="MBO1264973.1"/>
    <property type="molecule type" value="Genomic_DNA"/>
</dbReference>
<evidence type="ECO:0000256" key="1">
    <source>
        <dbReference type="SAM" id="Phobius"/>
    </source>
</evidence>
<keyword evidence="3" id="KW-1185">Reference proteome</keyword>
<sequence>MEKMISLFKLSAQEMKKTRVIALGGMFIAISVVLSLFKVPLGPTLQISFASLPIAAGGMLFGPFVGAIIGFISDILGYIVRPHGFFFPGFTLNAILIGMFFGFFFYRKKLTFMSVILSSLLITVVINLGLTTLWLSMMYGDAFIALLGARVVKNLIEFPVYTSLLFMVLKLVERLRERMKTLG</sequence>
<dbReference type="Proteomes" id="UP000664218">
    <property type="component" value="Unassembled WGS sequence"/>
</dbReference>
<dbReference type="Gene3D" id="1.10.1760.20">
    <property type="match status" value="1"/>
</dbReference>
<accession>A0A939KJA6</accession>
<dbReference type="AlphaFoldDB" id="A0A939KJA6"/>
<proteinExistence type="predicted"/>
<organism evidence="2 3">
    <name type="scientific">Proteiniclasticum aestuarii</name>
    <dbReference type="NCBI Taxonomy" id="2817862"/>
    <lineage>
        <taxon>Bacteria</taxon>
        <taxon>Bacillati</taxon>
        <taxon>Bacillota</taxon>
        <taxon>Clostridia</taxon>
        <taxon>Eubacteriales</taxon>
        <taxon>Clostridiaceae</taxon>
        <taxon>Proteiniclasticum</taxon>
    </lineage>
</organism>
<dbReference type="Pfam" id="PF12822">
    <property type="entry name" value="ECF_trnsprt"/>
    <property type="match status" value="1"/>
</dbReference>
<comment type="caution">
    <text evidence="2">The sequence shown here is derived from an EMBL/GenBank/DDBJ whole genome shotgun (WGS) entry which is preliminary data.</text>
</comment>
<keyword evidence="1" id="KW-0472">Membrane</keyword>
<gene>
    <name evidence="2" type="ORF">J3A84_08020</name>
</gene>
<dbReference type="InterPro" id="IPR030949">
    <property type="entry name" value="ECF_S_folate_fam"/>
</dbReference>
<dbReference type="InterPro" id="IPR024529">
    <property type="entry name" value="ECF_trnsprt_substrate-spec"/>
</dbReference>
<name>A0A939KJA6_9CLOT</name>
<protein>
    <submittedName>
        <fullName evidence="2">Folate family ECF transporter S component</fullName>
    </submittedName>
</protein>
<feature type="transmembrane region" description="Helical" evidence="1">
    <location>
        <begin position="155"/>
        <end position="172"/>
    </location>
</feature>
<feature type="transmembrane region" description="Helical" evidence="1">
    <location>
        <begin position="85"/>
        <end position="105"/>
    </location>
</feature>
<feature type="transmembrane region" description="Helical" evidence="1">
    <location>
        <begin position="49"/>
        <end position="73"/>
    </location>
</feature>
<dbReference type="NCBIfam" id="TIGR04518">
    <property type="entry name" value="ECF_S_folT_fam"/>
    <property type="match status" value="1"/>
</dbReference>
<keyword evidence="1" id="KW-0812">Transmembrane</keyword>
<evidence type="ECO:0000313" key="2">
    <source>
        <dbReference type="EMBL" id="MBO1264973.1"/>
    </source>
</evidence>